<comment type="catalytic activity">
    <reaction evidence="6 8">
        <text>a 2'-deoxyadenosine in DNA + S-adenosyl-L-methionine = an N(6)-methyl-2'-deoxyadenosine in DNA + S-adenosyl-L-homocysteine + H(+)</text>
        <dbReference type="Rhea" id="RHEA:15197"/>
        <dbReference type="Rhea" id="RHEA-COMP:12418"/>
        <dbReference type="Rhea" id="RHEA-COMP:12419"/>
        <dbReference type="ChEBI" id="CHEBI:15378"/>
        <dbReference type="ChEBI" id="CHEBI:57856"/>
        <dbReference type="ChEBI" id="CHEBI:59789"/>
        <dbReference type="ChEBI" id="CHEBI:90615"/>
        <dbReference type="ChEBI" id="CHEBI:90616"/>
        <dbReference type="EC" id="2.1.1.72"/>
    </reaction>
</comment>
<feature type="binding site" evidence="7">
    <location>
        <position position="61"/>
    </location>
    <ligand>
        <name>S-adenosyl-L-methionine</name>
        <dbReference type="ChEBI" id="CHEBI:59789"/>
    </ligand>
</feature>
<comment type="caution">
    <text evidence="9">The sequence shown here is derived from an EMBL/GenBank/DDBJ whole genome shotgun (WGS) entry which is preliminary data.</text>
</comment>
<evidence type="ECO:0000256" key="8">
    <source>
        <dbReference type="RuleBase" id="RU361257"/>
    </source>
</evidence>
<feature type="binding site" evidence="7">
    <location>
        <position position="189"/>
    </location>
    <ligand>
        <name>S-adenosyl-L-methionine</name>
        <dbReference type="ChEBI" id="CHEBI:59789"/>
    </ligand>
</feature>
<dbReference type="InterPro" id="IPR012327">
    <property type="entry name" value="MeTrfase_D12"/>
</dbReference>
<dbReference type="InterPro" id="IPR029063">
    <property type="entry name" value="SAM-dependent_MTases_sf"/>
</dbReference>
<dbReference type="SUPFAM" id="SSF53335">
    <property type="entry name" value="S-adenosyl-L-methionine-dependent methyltransferases"/>
    <property type="match status" value="1"/>
</dbReference>
<dbReference type="InterPro" id="IPR023095">
    <property type="entry name" value="Ade_MeTrfase_dom_2"/>
</dbReference>
<reference evidence="9" key="1">
    <citation type="submission" date="2018-04" db="EMBL/GenBank/DDBJ databases">
        <title>Draft genome sequence of the Candidatus Spirobacillus cienkowskii, a pathogen of freshwater Daphnia species, reconstructed from hemolymph metagenomic reads.</title>
        <authorList>
            <person name="Bresciani L."/>
            <person name="Lemos L.N."/>
            <person name="Wale N."/>
            <person name="Lin J.Y."/>
            <person name="Fernandes G.R."/>
            <person name="Duffy M.A."/>
            <person name="Rodrigues J.M."/>
        </authorList>
    </citation>
    <scope>NUCLEOTIDE SEQUENCE [LARGE SCALE GENOMIC DNA]</scope>
    <source>
        <strain evidence="9">Binning01</strain>
    </source>
</reference>
<evidence type="ECO:0000313" key="10">
    <source>
        <dbReference type="Proteomes" id="UP000253934"/>
    </source>
</evidence>
<gene>
    <name evidence="9" type="ORF">DCC88_11520</name>
</gene>
<evidence type="ECO:0000313" key="9">
    <source>
        <dbReference type="EMBL" id="RDB35165.1"/>
    </source>
</evidence>
<dbReference type="PANTHER" id="PTHR30481">
    <property type="entry name" value="DNA ADENINE METHYLASE"/>
    <property type="match status" value="1"/>
</dbReference>
<dbReference type="GO" id="GO:1904047">
    <property type="term" value="F:S-adenosyl-L-methionine binding"/>
    <property type="evidence" value="ECO:0007669"/>
    <property type="project" value="TreeGrafter"/>
</dbReference>
<dbReference type="GO" id="GO:0009307">
    <property type="term" value="P:DNA restriction-modification system"/>
    <property type="evidence" value="ECO:0007669"/>
    <property type="project" value="InterPro"/>
</dbReference>
<evidence type="ECO:0000256" key="1">
    <source>
        <dbReference type="ARBA" id="ARBA00006594"/>
    </source>
</evidence>
<name>A0A369KR33_9BACT</name>
<dbReference type="Gene3D" id="1.10.1020.10">
    <property type="entry name" value="Adenine-specific Methyltransferase, Domain 2"/>
    <property type="match status" value="1"/>
</dbReference>
<keyword evidence="4 8" id="KW-0808">Transferase</keyword>
<feature type="binding site" evidence="7">
    <location>
        <position position="21"/>
    </location>
    <ligand>
        <name>S-adenosyl-L-methionine</name>
        <dbReference type="ChEBI" id="CHEBI:59789"/>
    </ligand>
</feature>
<dbReference type="GO" id="GO:0006298">
    <property type="term" value="P:mismatch repair"/>
    <property type="evidence" value="ECO:0007669"/>
    <property type="project" value="TreeGrafter"/>
</dbReference>
<dbReference type="REBASE" id="292509">
    <property type="entry name" value="M.Sci01ORF11520P"/>
</dbReference>
<evidence type="ECO:0000256" key="4">
    <source>
        <dbReference type="ARBA" id="ARBA00022679"/>
    </source>
</evidence>
<protein>
    <recommendedName>
        <fullName evidence="2 8">Site-specific DNA-methyltransferase (adenine-specific)</fullName>
        <ecNumber evidence="2 8">2.1.1.72</ecNumber>
    </recommendedName>
</protein>
<dbReference type="Gene3D" id="3.40.50.150">
    <property type="entry name" value="Vaccinia Virus protein VP39"/>
    <property type="match status" value="1"/>
</dbReference>
<dbReference type="InterPro" id="IPR002052">
    <property type="entry name" value="DNA_methylase_N6_adenine_CS"/>
</dbReference>
<dbReference type="InterPro" id="IPR012263">
    <property type="entry name" value="M_m6A_EcoRV"/>
</dbReference>
<evidence type="ECO:0000256" key="2">
    <source>
        <dbReference type="ARBA" id="ARBA00011900"/>
    </source>
</evidence>
<dbReference type="NCBIfam" id="TIGR00571">
    <property type="entry name" value="dam"/>
    <property type="match status" value="1"/>
</dbReference>
<evidence type="ECO:0000256" key="5">
    <source>
        <dbReference type="ARBA" id="ARBA00022691"/>
    </source>
</evidence>
<evidence type="ECO:0000256" key="3">
    <source>
        <dbReference type="ARBA" id="ARBA00022603"/>
    </source>
</evidence>
<dbReference type="PANTHER" id="PTHR30481:SF3">
    <property type="entry name" value="DNA ADENINE METHYLASE"/>
    <property type="match status" value="1"/>
</dbReference>
<evidence type="ECO:0000256" key="6">
    <source>
        <dbReference type="ARBA" id="ARBA00047942"/>
    </source>
</evidence>
<feature type="binding site" evidence="7">
    <location>
        <position position="17"/>
    </location>
    <ligand>
        <name>S-adenosyl-L-methionine</name>
        <dbReference type="ChEBI" id="CHEBI:59789"/>
    </ligand>
</feature>
<dbReference type="Proteomes" id="UP000253934">
    <property type="component" value="Unassembled WGS sequence"/>
</dbReference>
<keyword evidence="5 8" id="KW-0949">S-adenosyl-L-methionine</keyword>
<organism evidence="9 10">
    <name type="scientific">Spirobacillus cienkowskii</name>
    <dbReference type="NCBI Taxonomy" id="495820"/>
    <lineage>
        <taxon>Bacteria</taxon>
        <taxon>Pseudomonadati</taxon>
        <taxon>Bdellovibrionota</taxon>
        <taxon>Oligoflexia</taxon>
        <taxon>Silvanigrellales</taxon>
        <taxon>Spirobacillus</taxon>
    </lineage>
</organism>
<keyword evidence="3 8" id="KW-0489">Methyltransferase</keyword>
<dbReference type="Pfam" id="PF02086">
    <property type="entry name" value="MethyltransfD12"/>
    <property type="match status" value="1"/>
</dbReference>
<dbReference type="EC" id="2.1.1.72" evidence="2 8"/>
<dbReference type="EMBL" id="QOVW01000099">
    <property type="protein sequence ID" value="RDB35165.1"/>
    <property type="molecule type" value="Genomic_DNA"/>
</dbReference>
<dbReference type="PRINTS" id="PR00505">
    <property type="entry name" value="D12N6MTFRASE"/>
</dbReference>
<accession>A0A369KR33</accession>
<dbReference type="AlphaFoldDB" id="A0A369KR33"/>
<proteinExistence type="inferred from homology"/>
<dbReference type="PIRSF" id="PIRSF000398">
    <property type="entry name" value="M_m6A_EcoRV"/>
    <property type="match status" value="1"/>
</dbReference>
<keyword evidence="10" id="KW-1185">Reference proteome</keyword>
<sequence length="276" mass="31450">MEVLNVNYIFSKPFLKWAGGKHKLVPIISEKLGDGKRLVEPFVGSGAVFMGTNFKSYLLCDTNNDLIDLYNNLKFHPDKLINEVIKLFNIENNAEERFYEIRNKFNEVKDSSIEKSAMFVYLNKHSFNGLCRYNSKGKFNVPFGRYKTVTAPINEMKLFAAKSEFALFECCDFIDTFKKLSQGDIVYCDPPYVPISITSNFTSYHANEFGKKQQQELANCAINAKNQGHTVVISNHDTIFTREIYANAKIDALTVRRSISSKAKTRGNAHELLATF</sequence>
<dbReference type="GO" id="GO:0043565">
    <property type="term" value="F:sequence-specific DNA binding"/>
    <property type="evidence" value="ECO:0007669"/>
    <property type="project" value="TreeGrafter"/>
</dbReference>
<evidence type="ECO:0000256" key="7">
    <source>
        <dbReference type="PIRSR" id="PIRSR000398-1"/>
    </source>
</evidence>
<dbReference type="GO" id="GO:0009007">
    <property type="term" value="F:site-specific DNA-methyltransferase (adenine-specific) activity"/>
    <property type="evidence" value="ECO:0007669"/>
    <property type="project" value="UniProtKB-UniRule"/>
</dbReference>
<dbReference type="GO" id="GO:0032259">
    <property type="term" value="P:methylation"/>
    <property type="evidence" value="ECO:0007669"/>
    <property type="project" value="UniProtKB-KW"/>
</dbReference>
<comment type="similarity">
    <text evidence="1 8">Belongs to the N(4)/N(6)-methyltransferase family.</text>
</comment>
<dbReference type="PROSITE" id="PS00092">
    <property type="entry name" value="N6_MTASE"/>
    <property type="match status" value="1"/>
</dbReference>